<dbReference type="PROSITE" id="PS50404">
    <property type="entry name" value="GST_NTER"/>
    <property type="match status" value="1"/>
</dbReference>
<dbReference type="SFLD" id="SFLDS00019">
    <property type="entry name" value="Glutathione_Transferase_(cytos"/>
    <property type="match status" value="1"/>
</dbReference>
<organism evidence="9 10">
    <name type="scientific">Pseudolycoriella hygida</name>
    <dbReference type="NCBI Taxonomy" id="35572"/>
    <lineage>
        <taxon>Eukaryota</taxon>
        <taxon>Metazoa</taxon>
        <taxon>Ecdysozoa</taxon>
        <taxon>Arthropoda</taxon>
        <taxon>Hexapoda</taxon>
        <taxon>Insecta</taxon>
        <taxon>Pterygota</taxon>
        <taxon>Neoptera</taxon>
        <taxon>Endopterygota</taxon>
        <taxon>Diptera</taxon>
        <taxon>Nematocera</taxon>
        <taxon>Sciaroidea</taxon>
        <taxon>Sciaridae</taxon>
        <taxon>Pseudolycoriella</taxon>
    </lineage>
</organism>
<dbReference type="Pfam" id="PF13417">
    <property type="entry name" value="GST_N_3"/>
    <property type="match status" value="1"/>
</dbReference>
<dbReference type="FunFam" id="3.40.30.10:FF:000034">
    <property type="entry name" value="glutathione S-transferase 1"/>
    <property type="match status" value="1"/>
</dbReference>
<dbReference type="CDD" id="cd03177">
    <property type="entry name" value="GST_C_Delta_Epsilon"/>
    <property type="match status" value="1"/>
</dbReference>
<evidence type="ECO:0000259" key="8">
    <source>
        <dbReference type="PROSITE" id="PS50405"/>
    </source>
</evidence>
<dbReference type="Pfam" id="PF00043">
    <property type="entry name" value="GST_C"/>
    <property type="match status" value="1"/>
</dbReference>
<comment type="catalytic activity">
    <reaction evidence="6">
        <text>RX + glutathione = an S-substituted glutathione + a halide anion + H(+)</text>
        <dbReference type="Rhea" id="RHEA:16437"/>
        <dbReference type="ChEBI" id="CHEBI:15378"/>
        <dbReference type="ChEBI" id="CHEBI:16042"/>
        <dbReference type="ChEBI" id="CHEBI:17792"/>
        <dbReference type="ChEBI" id="CHEBI:57925"/>
        <dbReference type="ChEBI" id="CHEBI:90779"/>
        <dbReference type="EC" id="2.5.1.18"/>
    </reaction>
</comment>
<dbReference type="EMBL" id="WJQU01000003">
    <property type="protein sequence ID" value="KAJ6637841.1"/>
    <property type="molecule type" value="Genomic_DNA"/>
</dbReference>
<dbReference type="InterPro" id="IPR036249">
    <property type="entry name" value="Thioredoxin-like_sf"/>
</dbReference>
<dbReference type="GO" id="GO:0006749">
    <property type="term" value="P:glutathione metabolic process"/>
    <property type="evidence" value="ECO:0007669"/>
    <property type="project" value="TreeGrafter"/>
</dbReference>
<evidence type="ECO:0000313" key="9">
    <source>
        <dbReference type="EMBL" id="KAJ6637841.1"/>
    </source>
</evidence>
<dbReference type="PANTHER" id="PTHR43969">
    <property type="entry name" value="GLUTATHIONE S TRANSFERASE D10, ISOFORM A-RELATED"/>
    <property type="match status" value="1"/>
</dbReference>
<proteinExistence type="inferred from homology"/>
<evidence type="ECO:0000256" key="4">
    <source>
        <dbReference type="ARBA" id="ARBA00022679"/>
    </source>
</evidence>
<comment type="subunit">
    <text evidence="2">Homodimer.</text>
</comment>
<keyword evidence="10" id="KW-1185">Reference proteome</keyword>
<reference evidence="9" key="1">
    <citation type="submission" date="2022-07" db="EMBL/GenBank/DDBJ databases">
        <authorList>
            <person name="Trinca V."/>
            <person name="Uliana J.V.C."/>
            <person name="Torres T.T."/>
            <person name="Ward R.J."/>
            <person name="Monesi N."/>
        </authorList>
    </citation>
    <scope>NUCLEOTIDE SEQUENCE</scope>
    <source>
        <strain evidence="9">HSMRA1968</strain>
        <tissue evidence="9">Whole embryos</tissue>
    </source>
</reference>
<sequence>MSKLILYTSELSPATRSTKILIQILGLDVEYRPIDVLNGEQLKPDFLKINPTHTLPTLDDNGFILWDSHAINTYLITKYGGDNHELYPNDVVERSKIDQFLHFDGSTLFPRFGAIVVEICFINQSAVSEMALNRAVEALSFLNTFLENSNYLTGDKLTVADISCASVPVTFERLLPEEYKKFDNVKAWINRLRSDLPFFDEIHVEKLNVLEKFFFDKMEENKK</sequence>
<dbReference type="AlphaFoldDB" id="A0A9Q0MTQ7"/>
<dbReference type="InterPro" id="IPR010987">
    <property type="entry name" value="Glutathione-S-Trfase_C-like"/>
</dbReference>
<dbReference type="CDD" id="cd03045">
    <property type="entry name" value="GST_N_Delta_Epsilon"/>
    <property type="match status" value="1"/>
</dbReference>
<dbReference type="Proteomes" id="UP001151699">
    <property type="component" value="Chromosome X"/>
</dbReference>
<evidence type="ECO:0000256" key="5">
    <source>
        <dbReference type="ARBA" id="ARBA00041523"/>
    </source>
</evidence>
<dbReference type="InterPro" id="IPR004045">
    <property type="entry name" value="Glutathione_S-Trfase_N"/>
</dbReference>
<dbReference type="InterPro" id="IPR040079">
    <property type="entry name" value="Glutathione_S-Trfase"/>
</dbReference>
<gene>
    <name evidence="9" type="primary">GstD7_0</name>
    <name evidence="9" type="ORF">Bhyg_10573</name>
</gene>
<dbReference type="FunFam" id="1.20.1050.10:FF:000007">
    <property type="entry name" value="Glutathione S-transferase 1-1"/>
    <property type="match status" value="1"/>
</dbReference>
<evidence type="ECO:0000256" key="2">
    <source>
        <dbReference type="ARBA" id="ARBA00011738"/>
    </source>
</evidence>
<dbReference type="SUPFAM" id="SSF52833">
    <property type="entry name" value="Thioredoxin-like"/>
    <property type="match status" value="1"/>
</dbReference>
<dbReference type="Gene3D" id="3.40.30.10">
    <property type="entry name" value="Glutaredoxin"/>
    <property type="match status" value="1"/>
</dbReference>
<dbReference type="InterPro" id="IPR036282">
    <property type="entry name" value="Glutathione-S-Trfase_C_sf"/>
</dbReference>
<name>A0A9Q0MTQ7_9DIPT</name>
<dbReference type="GO" id="GO:0004364">
    <property type="term" value="F:glutathione transferase activity"/>
    <property type="evidence" value="ECO:0007669"/>
    <property type="project" value="UniProtKB-EC"/>
</dbReference>
<protein>
    <recommendedName>
        <fullName evidence="3">glutathione transferase</fullName>
        <ecNumber evidence="3">2.5.1.18</ecNumber>
    </recommendedName>
    <alternativeName>
        <fullName evidence="5">GST class-theta</fullName>
    </alternativeName>
</protein>
<dbReference type="Gene3D" id="1.20.1050.10">
    <property type="match status" value="1"/>
</dbReference>
<evidence type="ECO:0000256" key="6">
    <source>
        <dbReference type="ARBA" id="ARBA00047960"/>
    </source>
</evidence>
<dbReference type="InterPro" id="IPR004046">
    <property type="entry name" value="GST_C"/>
</dbReference>
<evidence type="ECO:0000256" key="3">
    <source>
        <dbReference type="ARBA" id="ARBA00012452"/>
    </source>
</evidence>
<dbReference type="PANTHER" id="PTHR43969:SF9">
    <property type="entry name" value="GLUTATHIONE S TRANSFERASE D10, ISOFORM A-RELATED"/>
    <property type="match status" value="1"/>
</dbReference>
<feature type="domain" description="GST C-terminal" evidence="8">
    <location>
        <begin position="90"/>
        <end position="223"/>
    </location>
</feature>
<feature type="domain" description="GST N-terminal" evidence="7">
    <location>
        <begin position="2"/>
        <end position="83"/>
    </location>
</feature>
<comment type="similarity">
    <text evidence="1">Belongs to the GST superfamily. Theta family.</text>
</comment>
<comment type="caution">
    <text evidence="9">The sequence shown here is derived from an EMBL/GenBank/DDBJ whole genome shotgun (WGS) entry which is preliminary data.</text>
</comment>
<dbReference type="SUPFAM" id="SSF47616">
    <property type="entry name" value="GST C-terminal domain-like"/>
    <property type="match status" value="1"/>
</dbReference>
<accession>A0A9Q0MTQ7</accession>
<evidence type="ECO:0000256" key="1">
    <source>
        <dbReference type="ARBA" id="ARBA00009899"/>
    </source>
</evidence>
<dbReference type="PROSITE" id="PS50405">
    <property type="entry name" value="GST_CTER"/>
    <property type="match status" value="1"/>
</dbReference>
<keyword evidence="4" id="KW-0808">Transferase</keyword>
<dbReference type="OrthoDB" id="6339427at2759"/>
<evidence type="ECO:0000259" key="7">
    <source>
        <dbReference type="PROSITE" id="PS50404"/>
    </source>
</evidence>
<dbReference type="EC" id="2.5.1.18" evidence="3"/>
<dbReference type="SFLD" id="SFLDG01153">
    <property type="entry name" value="Main.4:_Theta-like"/>
    <property type="match status" value="1"/>
</dbReference>
<evidence type="ECO:0000313" key="10">
    <source>
        <dbReference type="Proteomes" id="UP001151699"/>
    </source>
</evidence>
<dbReference type="SFLD" id="SFLDG00358">
    <property type="entry name" value="Main_(cytGST)"/>
    <property type="match status" value="1"/>
</dbReference>